<dbReference type="GO" id="GO:0043565">
    <property type="term" value="F:sequence-specific DNA binding"/>
    <property type="evidence" value="ECO:0007669"/>
    <property type="project" value="TreeGrafter"/>
</dbReference>
<gene>
    <name evidence="2" type="ORF">A2Y62_20450</name>
</gene>
<accession>A0A1F5VXG6</accession>
<evidence type="ECO:0000313" key="2">
    <source>
        <dbReference type="EMBL" id="OGF68013.1"/>
    </source>
</evidence>
<reference evidence="2 3" key="1">
    <citation type="journal article" date="2016" name="Nat. Commun.">
        <title>Thousands of microbial genomes shed light on interconnected biogeochemical processes in an aquifer system.</title>
        <authorList>
            <person name="Anantharaman K."/>
            <person name="Brown C.T."/>
            <person name="Hug L.A."/>
            <person name="Sharon I."/>
            <person name="Castelle C.J."/>
            <person name="Probst A.J."/>
            <person name="Thomas B.C."/>
            <person name="Singh A."/>
            <person name="Wilkins M.J."/>
            <person name="Karaoz U."/>
            <person name="Brodie E.L."/>
            <person name="Williams K.H."/>
            <person name="Hubbard S.S."/>
            <person name="Banfield J.F."/>
        </authorList>
    </citation>
    <scope>NUCLEOTIDE SEQUENCE [LARGE SCALE GENOMIC DNA]</scope>
</reference>
<dbReference type="Pfam" id="PF01797">
    <property type="entry name" value="Y1_Tnp"/>
    <property type="match status" value="1"/>
</dbReference>
<dbReference type="PANTHER" id="PTHR36966">
    <property type="entry name" value="REP-ASSOCIATED TYROSINE TRANSPOSASE"/>
    <property type="match status" value="1"/>
</dbReference>
<dbReference type="SMART" id="SM01321">
    <property type="entry name" value="Y1_Tnp"/>
    <property type="match status" value="1"/>
</dbReference>
<dbReference type="Proteomes" id="UP000178943">
    <property type="component" value="Unassembled WGS sequence"/>
</dbReference>
<dbReference type="SUPFAM" id="SSF143422">
    <property type="entry name" value="Transposase IS200-like"/>
    <property type="match status" value="1"/>
</dbReference>
<dbReference type="InterPro" id="IPR052715">
    <property type="entry name" value="RAYT_transposase"/>
</dbReference>
<protein>
    <recommendedName>
        <fullName evidence="1">Transposase IS200-like domain-containing protein</fullName>
    </recommendedName>
</protein>
<dbReference type="Gene3D" id="3.30.70.1290">
    <property type="entry name" value="Transposase IS200-like"/>
    <property type="match status" value="1"/>
</dbReference>
<dbReference type="STRING" id="1817863.A2Y62_20450"/>
<sequence>MQKYGRRSIRLNAFNYSKKGRYFITICTYKHRLILGEIFNSRFISSEVGEMAIRWLNLIPNKFKSVKLDEYIIMPDHMHAIIILKQNNMNSLPHIIQWYKTMTTNNYIKDNKTVNFKYLCGKLWQRNYYEHIIRNKEELAYIREYISTNVEAETQLPYCKGRPVCLPFFSCRH</sequence>
<dbReference type="EMBL" id="MFGW01000033">
    <property type="protein sequence ID" value="OGF68013.1"/>
    <property type="molecule type" value="Genomic_DNA"/>
</dbReference>
<proteinExistence type="predicted"/>
<dbReference type="InterPro" id="IPR036515">
    <property type="entry name" value="Transposase_17_sf"/>
</dbReference>
<evidence type="ECO:0000259" key="1">
    <source>
        <dbReference type="SMART" id="SM01321"/>
    </source>
</evidence>
<feature type="domain" description="Transposase IS200-like" evidence="1">
    <location>
        <begin position="17"/>
        <end position="149"/>
    </location>
</feature>
<dbReference type="GO" id="GO:0006313">
    <property type="term" value="P:DNA transposition"/>
    <property type="evidence" value="ECO:0007669"/>
    <property type="project" value="InterPro"/>
</dbReference>
<dbReference type="InterPro" id="IPR002686">
    <property type="entry name" value="Transposase_17"/>
</dbReference>
<comment type="caution">
    <text evidence="2">The sequence shown here is derived from an EMBL/GenBank/DDBJ whole genome shotgun (WGS) entry which is preliminary data.</text>
</comment>
<dbReference type="GO" id="GO:0004803">
    <property type="term" value="F:transposase activity"/>
    <property type="evidence" value="ECO:0007669"/>
    <property type="project" value="InterPro"/>
</dbReference>
<evidence type="ECO:0000313" key="3">
    <source>
        <dbReference type="Proteomes" id="UP000178943"/>
    </source>
</evidence>
<dbReference type="PANTHER" id="PTHR36966:SF1">
    <property type="entry name" value="REP-ASSOCIATED TYROSINE TRANSPOSASE"/>
    <property type="match status" value="1"/>
</dbReference>
<dbReference type="AlphaFoldDB" id="A0A1F5VXG6"/>
<organism evidence="2 3">
    <name type="scientific">Candidatus Fischerbacteria bacterium RBG_13_37_8</name>
    <dbReference type="NCBI Taxonomy" id="1817863"/>
    <lineage>
        <taxon>Bacteria</taxon>
        <taxon>Candidatus Fischeribacteriota</taxon>
    </lineage>
</organism>
<name>A0A1F5VXG6_9BACT</name>